<evidence type="ECO:0000313" key="2">
    <source>
        <dbReference type="Proteomes" id="UP001190700"/>
    </source>
</evidence>
<sequence>MNLCWKKDPSYAPMAIATGYLPGLKRPRMPTIARQTMAPPLVEAGLVVEEVMGEEAMVVAEMGVEVMEEVVEGGQLVVGGMVVGGLAVVVGLGVEAGLGAEKVVGEDSVGDKEVGVEKVVEGWGWRREEDLGGGRRWRGVGDLEVVATVMAVEEGMVVGLEVAVEEGGCHCCKHCIVQRFATMFDRN</sequence>
<evidence type="ECO:0000313" key="1">
    <source>
        <dbReference type="EMBL" id="KAK3262835.1"/>
    </source>
</evidence>
<proteinExistence type="predicted"/>
<organism evidence="1 2">
    <name type="scientific">Cymbomonas tetramitiformis</name>
    <dbReference type="NCBI Taxonomy" id="36881"/>
    <lineage>
        <taxon>Eukaryota</taxon>
        <taxon>Viridiplantae</taxon>
        <taxon>Chlorophyta</taxon>
        <taxon>Pyramimonadophyceae</taxon>
        <taxon>Pyramimonadales</taxon>
        <taxon>Pyramimonadaceae</taxon>
        <taxon>Cymbomonas</taxon>
    </lineage>
</organism>
<name>A0AAE0KWC0_9CHLO</name>
<protein>
    <submittedName>
        <fullName evidence="1">Uncharacterized protein</fullName>
    </submittedName>
</protein>
<comment type="caution">
    <text evidence="1">The sequence shown here is derived from an EMBL/GenBank/DDBJ whole genome shotgun (WGS) entry which is preliminary data.</text>
</comment>
<keyword evidence="2" id="KW-1185">Reference proteome</keyword>
<accession>A0AAE0KWC0</accession>
<dbReference type="AlphaFoldDB" id="A0AAE0KWC0"/>
<reference evidence="1 2" key="1">
    <citation type="journal article" date="2015" name="Genome Biol. Evol.">
        <title>Comparative Genomics of a Bacterivorous Green Alga Reveals Evolutionary Causalities and Consequences of Phago-Mixotrophic Mode of Nutrition.</title>
        <authorList>
            <person name="Burns J.A."/>
            <person name="Paasch A."/>
            <person name="Narechania A."/>
            <person name="Kim E."/>
        </authorList>
    </citation>
    <scope>NUCLEOTIDE SEQUENCE [LARGE SCALE GENOMIC DNA]</scope>
    <source>
        <strain evidence="1 2">PLY_AMNH</strain>
    </source>
</reference>
<dbReference type="Proteomes" id="UP001190700">
    <property type="component" value="Unassembled WGS sequence"/>
</dbReference>
<gene>
    <name evidence="1" type="ORF">CYMTET_28333</name>
</gene>
<dbReference type="EMBL" id="LGRX02015928">
    <property type="protein sequence ID" value="KAK3262835.1"/>
    <property type="molecule type" value="Genomic_DNA"/>
</dbReference>